<dbReference type="SUPFAM" id="SSF63867">
    <property type="entry name" value="MoeA C-terminal domain-like"/>
    <property type="match status" value="1"/>
</dbReference>
<keyword evidence="4 6" id="KW-0501">Molybdenum cofactor biosynthesis</keyword>
<dbReference type="InterPro" id="IPR036425">
    <property type="entry name" value="MoaB/Mog-like_dom_sf"/>
</dbReference>
<evidence type="ECO:0000256" key="1">
    <source>
        <dbReference type="ARBA" id="ARBA00002901"/>
    </source>
</evidence>
<protein>
    <recommendedName>
        <fullName evidence="6">Molybdopterin molybdenumtransferase</fullName>
        <ecNumber evidence="6">2.10.1.1</ecNumber>
    </recommendedName>
</protein>
<dbReference type="GO" id="GO:0006777">
    <property type="term" value="P:Mo-molybdopterin cofactor biosynthetic process"/>
    <property type="evidence" value="ECO:0007669"/>
    <property type="project" value="UniProtKB-UniRule"/>
</dbReference>
<organism evidence="8 9">
    <name type="scientific">Desulfotalea psychrophila (strain LSv54 / DSM 12343)</name>
    <dbReference type="NCBI Taxonomy" id="177439"/>
    <lineage>
        <taxon>Bacteria</taxon>
        <taxon>Pseudomonadati</taxon>
        <taxon>Thermodesulfobacteriota</taxon>
        <taxon>Desulfobulbia</taxon>
        <taxon>Desulfobulbales</taxon>
        <taxon>Desulfocapsaceae</taxon>
        <taxon>Desulfotalea</taxon>
    </lineage>
</organism>
<dbReference type="EMBL" id="CR522870">
    <property type="protein sequence ID" value="CAG37719.1"/>
    <property type="molecule type" value="Genomic_DNA"/>
</dbReference>
<dbReference type="HOGENOM" id="CLU_010186_7_2_7"/>
<keyword evidence="6" id="KW-0460">Magnesium</keyword>
<evidence type="ECO:0000256" key="3">
    <source>
        <dbReference type="ARBA" id="ARBA00010763"/>
    </source>
</evidence>
<comment type="pathway">
    <text evidence="2 6">Cofactor biosynthesis; molybdopterin biosynthesis.</text>
</comment>
<dbReference type="eggNOG" id="COG0303">
    <property type="taxonomic scope" value="Bacteria"/>
</dbReference>
<keyword evidence="9" id="KW-1185">Reference proteome</keyword>
<evidence type="ECO:0000259" key="7">
    <source>
        <dbReference type="SMART" id="SM00852"/>
    </source>
</evidence>
<keyword evidence="6" id="KW-0479">Metal-binding</keyword>
<comment type="catalytic activity">
    <reaction evidence="5">
        <text>adenylyl-molybdopterin + molybdate = Mo-molybdopterin + AMP + H(+)</text>
        <dbReference type="Rhea" id="RHEA:35047"/>
        <dbReference type="ChEBI" id="CHEBI:15378"/>
        <dbReference type="ChEBI" id="CHEBI:36264"/>
        <dbReference type="ChEBI" id="CHEBI:62727"/>
        <dbReference type="ChEBI" id="CHEBI:71302"/>
        <dbReference type="ChEBI" id="CHEBI:456215"/>
        <dbReference type="EC" id="2.10.1.1"/>
    </reaction>
</comment>
<dbReference type="EC" id="2.10.1.1" evidence="6"/>
<dbReference type="InterPro" id="IPR005111">
    <property type="entry name" value="MoeA_C_domain_IV"/>
</dbReference>
<dbReference type="InterPro" id="IPR005110">
    <property type="entry name" value="MoeA_linker/N"/>
</dbReference>
<gene>
    <name evidence="8" type="ordered locus">DP2990</name>
</gene>
<dbReference type="Gene3D" id="2.40.340.10">
    <property type="entry name" value="MoeA, C-terminal, domain IV"/>
    <property type="match status" value="1"/>
</dbReference>
<dbReference type="SMART" id="SM00852">
    <property type="entry name" value="MoCF_biosynth"/>
    <property type="match status" value="1"/>
</dbReference>
<dbReference type="InterPro" id="IPR036688">
    <property type="entry name" value="MoeA_C_domain_IV_sf"/>
</dbReference>
<dbReference type="UniPathway" id="UPA00344"/>
<dbReference type="SUPFAM" id="SSF53218">
    <property type="entry name" value="Molybdenum cofactor biosynthesis proteins"/>
    <property type="match status" value="1"/>
</dbReference>
<keyword evidence="6" id="KW-0500">Molybdenum</keyword>
<dbReference type="STRING" id="177439.DP2990"/>
<proteinExistence type="inferred from homology"/>
<dbReference type="NCBIfam" id="NF045515">
    <property type="entry name" value="Glp_gephyrin"/>
    <property type="match status" value="1"/>
</dbReference>
<dbReference type="RefSeq" id="WP_011190231.1">
    <property type="nucleotide sequence ID" value="NC_006138.1"/>
</dbReference>
<evidence type="ECO:0000313" key="8">
    <source>
        <dbReference type="EMBL" id="CAG37719.1"/>
    </source>
</evidence>
<dbReference type="Proteomes" id="UP000000602">
    <property type="component" value="Chromosome"/>
</dbReference>
<keyword evidence="6" id="KW-0808">Transferase</keyword>
<evidence type="ECO:0000256" key="5">
    <source>
        <dbReference type="ARBA" id="ARBA00047317"/>
    </source>
</evidence>
<dbReference type="Pfam" id="PF00994">
    <property type="entry name" value="MoCF_biosynth"/>
    <property type="match status" value="1"/>
</dbReference>
<comment type="similarity">
    <text evidence="3 6">Belongs to the MoeA family.</text>
</comment>
<dbReference type="KEGG" id="dps:DP2990"/>
<dbReference type="Pfam" id="PF03454">
    <property type="entry name" value="MoeA_C"/>
    <property type="match status" value="1"/>
</dbReference>
<evidence type="ECO:0000256" key="6">
    <source>
        <dbReference type="RuleBase" id="RU365090"/>
    </source>
</evidence>
<dbReference type="PANTHER" id="PTHR10192:SF5">
    <property type="entry name" value="GEPHYRIN"/>
    <property type="match status" value="1"/>
</dbReference>
<comment type="cofactor">
    <cofactor evidence="6">
        <name>Mg(2+)</name>
        <dbReference type="ChEBI" id="CHEBI:18420"/>
    </cofactor>
</comment>
<dbReference type="Gene3D" id="3.40.980.10">
    <property type="entry name" value="MoaB/Mog-like domain"/>
    <property type="match status" value="1"/>
</dbReference>
<dbReference type="InterPro" id="IPR038987">
    <property type="entry name" value="MoeA-like"/>
</dbReference>
<comment type="function">
    <text evidence="1 6">Catalyzes the insertion of molybdate into adenylated molybdopterin with the concomitant release of AMP.</text>
</comment>
<dbReference type="GO" id="GO:0046872">
    <property type="term" value="F:metal ion binding"/>
    <property type="evidence" value="ECO:0007669"/>
    <property type="project" value="UniProtKB-UniRule"/>
</dbReference>
<dbReference type="InterPro" id="IPR001453">
    <property type="entry name" value="MoaB/Mog_dom"/>
</dbReference>
<dbReference type="SUPFAM" id="SSF63882">
    <property type="entry name" value="MoeA N-terminal region -like"/>
    <property type="match status" value="1"/>
</dbReference>
<dbReference type="PANTHER" id="PTHR10192">
    <property type="entry name" value="MOLYBDOPTERIN BIOSYNTHESIS PROTEIN"/>
    <property type="match status" value="1"/>
</dbReference>
<name>Q6AIW1_DESPS</name>
<dbReference type="CDD" id="cd00887">
    <property type="entry name" value="MoeA"/>
    <property type="match status" value="1"/>
</dbReference>
<dbReference type="GO" id="GO:0005829">
    <property type="term" value="C:cytosol"/>
    <property type="evidence" value="ECO:0007669"/>
    <property type="project" value="TreeGrafter"/>
</dbReference>
<accession>Q6AIW1</accession>
<dbReference type="NCBIfam" id="TIGR00177">
    <property type="entry name" value="molyb_syn"/>
    <property type="match status" value="1"/>
</dbReference>
<dbReference type="Gene3D" id="2.170.190.11">
    <property type="entry name" value="Molybdopterin biosynthesis moea protein, domain 3"/>
    <property type="match status" value="1"/>
</dbReference>
<sequence>MKIQWRPLGVDMISVPEALSILEKNLPEPRKVQVSLEEAFARRLAEDIAAPEASPRYTSSAMDGFAVRWQDLGGGKDPVSLAIVGESQAGAPCGRVVQEGQAVRISTGAMLAQGVDTVIRVEDTEENGSRVIIKKCKCQGQDVRYAGEEFKQGESLLCRGQELKSRQIALLSAVGFDFVPVYAAPRVSLFTTGTELAHFADKDIKSYQIRDSNAPMLKGSIREAGAVVAECLHVLDDLSSTVESIEGAKQDSDIIICSGGVSVGQHDHVKEAAELAGFTQLFWQIRQKPGKPLYVGKRGKTLLFGLPGNPVSAFMCFQNFVLPTLAALQGLEHIHEGFSARAEKTIANKGKRTNFIRVAITNKQHEEPTFKPIDQQGSHMITSIVKADGYIAMEPGVTLNPGDLTDVFAFA</sequence>
<evidence type="ECO:0000256" key="2">
    <source>
        <dbReference type="ARBA" id="ARBA00005046"/>
    </source>
</evidence>
<feature type="domain" description="MoaB/Mog" evidence="7">
    <location>
        <begin position="188"/>
        <end position="327"/>
    </location>
</feature>
<reference evidence="9" key="1">
    <citation type="journal article" date="2004" name="Environ. Microbiol.">
        <title>The genome of Desulfotalea psychrophila, a sulfate-reducing bacterium from permanently cold Arctic sediments.</title>
        <authorList>
            <person name="Rabus R."/>
            <person name="Ruepp A."/>
            <person name="Frickey T."/>
            <person name="Rattei T."/>
            <person name="Fartmann B."/>
            <person name="Stark M."/>
            <person name="Bauer M."/>
            <person name="Zibat A."/>
            <person name="Lombardot T."/>
            <person name="Becker I."/>
            <person name="Amann J."/>
            <person name="Gellner K."/>
            <person name="Teeling H."/>
            <person name="Leuschner W.D."/>
            <person name="Gloeckner F.-O."/>
            <person name="Lupas A.N."/>
            <person name="Amann R."/>
            <person name="Klenk H.-P."/>
        </authorList>
    </citation>
    <scope>NUCLEOTIDE SEQUENCE [LARGE SCALE GENOMIC DNA]</scope>
    <source>
        <strain evidence="9">DSM 12343 / LSv54</strain>
    </source>
</reference>
<dbReference type="AlphaFoldDB" id="Q6AIW1"/>
<dbReference type="Pfam" id="PF03453">
    <property type="entry name" value="MoeA_N"/>
    <property type="match status" value="1"/>
</dbReference>
<dbReference type="Gene3D" id="3.90.105.10">
    <property type="entry name" value="Molybdopterin biosynthesis moea protein, domain 2"/>
    <property type="match status" value="1"/>
</dbReference>
<evidence type="ECO:0000313" key="9">
    <source>
        <dbReference type="Proteomes" id="UP000000602"/>
    </source>
</evidence>
<evidence type="ECO:0000256" key="4">
    <source>
        <dbReference type="ARBA" id="ARBA00023150"/>
    </source>
</evidence>
<dbReference type="GO" id="GO:0061599">
    <property type="term" value="F:molybdopterin molybdotransferase activity"/>
    <property type="evidence" value="ECO:0007669"/>
    <property type="project" value="UniProtKB-UniRule"/>
</dbReference>
<dbReference type="InterPro" id="IPR036135">
    <property type="entry name" value="MoeA_linker/N_sf"/>
</dbReference>